<feature type="region of interest" description="Disordered" evidence="2">
    <location>
        <begin position="277"/>
        <end position="354"/>
    </location>
</feature>
<dbReference type="InterPro" id="IPR003615">
    <property type="entry name" value="HNH_nuc"/>
</dbReference>
<comment type="similarity">
    <text evidence="1">Belongs to the Rv1128c/1148c/1588c/1702c/1945/3466 family.</text>
</comment>
<evidence type="ECO:0000256" key="1">
    <source>
        <dbReference type="ARBA" id="ARBA00023450"/>
    </source>
</evidence>
<accession>A0ABR7LQ42</accession>
<dbReference type="Pfam" id="PF02720">
    <property type="entry name" value="DUF222"/>
    <property type="match status" value="1"/>
</dbReference>
<feature type="region of interest" description="Disordered" evidence="2">
    <location>
        <begin position="427"/>
        <end position="463"/>
    </location>
</feature>
<organism evidence="4 5">
    <name type="scientific">Actinomadura alba</name>
    <dbReference type="NCBI Taxonomy" id="406431"/>
    <lineage>
        <taxon>Bacteria</taxon>
        <taxon>Bacillati</taxon>
        <taxon>Actinomycetota</taxon>
        <taxon>Actinomycetes</taxon>
        <taxon>Streptosporangiales</taxon>
        <taxon>Thermomonosporaceae</taxon>
        <taxon>Actinomadura</taxon>
    </lineage>
</organism>
<dbReference type="Gene3D" id="1.10.30.50">
    <property type="match status" value="1"/>
</dbReference>
<evidence type="ECO:0000259" key="3">
    <source>
        <dbReference type="SMART" id="SM00507"/>
    </source>
</evidence>
<dbReference type="RefSeq" id="WP_187243889.1">
    <property type="nucleotide sequence ID" value="NZ_BAAAOK010000027.1"/>
</dbReference>
<feature type="compositionally biased region" description="Basic and acidic residues" evidence="2">
    <location>
        <begin position="431"/>
        <end position="446"/>
    </location>
</feature>
<dbReference type="InterPro" id="IPR003870">
    <property type="entry name" value="DUF222"/>
</dbReference>
<gene>
    <name evidence="4" type="ORF">HKK74_15370</name>
</gene>
<evidence type="ECO:0000313" key="5">
    <source>
        <dbReference type="Proteomes" id="UP000805614"/>
    </source>
</evidence>
<evidence type="ECO:0000313" key="4">
    <source>
        <dbReference type="EMBL" id="MBC6466871.1"/>
    </source>
</evidence>
<name>A0ABR7LQ42_9ACTN</name>
<dbReference type="SMART" id="SM00507">
    <property type="entry name" value="HNHc"/>
    <property type="match status" value="1"/>
</dbReference>
<keyword evidence="5" id="KW-1185">Reference proteome</keyword>
<comment type="caution">
    <text evidence="4">The sequence shown here is derived from an EMBL/GenBank/DDBJ whole genome shotgun (WGS) entry which is preliminary data.</text>
</comment>
<dbReference type="CDD" id="cd00085">
    <property type="entry name" value="HNHc"/>
    <property type="match status" value="1"/>
</dbReference>
<feature type="region of interest" description="Disordered" evidence="2">
    <location>
        <begin position="614"/>
        <end position="639"/>
    </location>
</feature>
<proteinExistence type="inferred from homology"/>
<feature type="domain" description="HNH nuclease" evidence="3">
    <location>
        <begin position="545"/>
        <end position="597"/>
    </location>
</feature>
<dbReference type="Pfam" id="PF01844">
    <property type="entry name" value="HNH"/>
    <property type="match status" value="1"/>
</dbReference>
<evidence type="ECO:0000256" key="2">
    <source>
        <dbReference type="SAM" id="MobiDB-lite"/>
    </source>
</evidence>
<dbReference type="Proteomes" id="UP000805614">
    <property type="component" value="Unassembled WGS sequence"/>
</dbReference>
<sequence length="639" mass="68194">MVEAAWDFLNSDDLPTLPVLTQAELLHAWSRLQAKESAAYASLIGAFHSANGPAADGQRSVGAWLARFTRCTPAAGKRLVGWSLRQLRHAHVHQSLADGQVTESVGQLITDLVKEFEPADRDTIEEILTEAASSGAELDDLVEIHNAALRRLRPNGLEDEEARRDAERNLTLSKTLGGVGRLNGDLTAEGTALTETVIEALAVKQGPEDTRTKTQRRHDALVEAMRRLAASNLLPERGGSKPQVKVGMDLATLRNLPGSRQAEQEWVERTAANLARRRFHGDTTNDLLIDDDPAPGPPSGPPTESLPKTASGDDTRTGDEADPYANELDGGPIEASDADVPVRPGGRVQRSVQPELPGLGAGAVLEGIGAISDTLAAAIACDSTLTPTVIANIDYDALNAMTDEWLNHHLTQSTTGATCSACAGHTAEQNTRSHEPDPPDKGHAHDCQPVSGPVRDSDCGSTCGPGPGPDRGCGCDGSSFEHARRPLDADSYACLQAGMLRWAVAVLSGPGGLASYLRTRLLDRPLAGPSIVLDAGKDDKTVPAALERLVRRRDQGCRFPGCHHTAPLSQVHHIIPRSKDGPTELWNLLTLCSFHHLIAVHSWGWDIQLNPDGTTTATAPDGRVLHEHHPPGTPPLWAA</sequence>
<dbReference type="EMBL" id="JABVEC010000010">
    <property type="protein sequence ID" value="MBC6466871.1"/>
    <property type="molecule type" value="Genomic_DNA"/>
</dbReference>
<reference evidence="4 5" key="1">
    <citation type="submission" date="2020-06" db="EMBL/GenBank/DDBJ databases">
        <title>Actinomadura xiongansis sp. nov., isolated from soil of Baiyangdian.</title>
        <authorList>
            <person name="Zhang X."/>
        </authorList>
    </citation>
    <scope>NUCLEOTIDE SEQUENCE [LARGE SCALE GENOMIC DNA]</scope>
    <source>
        <strain evidence="4 5">HBUM206468</strain>
    </source>
</reference>
<protein>
    <submittedName>
        <fullName evidence="4">DUF222 domain-containing protein</fullName>
    </submittedName>
</protein>
<dbReference type="InterPro" id="IPR002711">
    <property type="entry name" value="HNH"/>
</dbReference>